<keyword evidence="3" id="KW-1003">Cell membrane</keyword>
<dbReference type="InterPro" id="IPR018383">
    <property type="entry name" value="UPF0324_pro"/>
</dbReference>
<feature type="transmembrane region" description="Helical" evidence="7">
    <location>
        <begin position="284"/>
        <end position="305"/>
    </location>
</feature>
<keyword evidence="9" id="KW-1185">Reference proteome</keyword>
<organism evidence="8 9">
    <name type="scientific">Piscinibacter sakaiensis</name>
    <name type="common">Ideonella sakaiensis</name>
    <dbReference type="NCBI Taxonomy" id="1547922"/>
    <lineage>
        <taxon>Bacteria</taxon>
        <taxon>Pseudomonadati</taxon>
        <taxon>Pseudomonadota</taxon>
        <taxon>Betaproteobacteria</taxon>
        <taxon>Burkholderiales</taxon>
        <taxon>Sphaerotilaceae</taxon>
        <taxon>Piscinibacter</taxon>
    </lineage>
</organism>
<name>A0A0K8NUN7_PISS1</name>
<dbReference type="NCBIfam" id="TIGR00698">
    <property type="entry name" value="YeiH family putative sulfate export transporter"/>
    <property type="match status" value="1"/>
</dbReference>
<dbReference type="PANTHER" id="PTHR30106">
    <property type="entry name" value="INNER MEMBRANE PROTEIN YEIH-RELATED"/>
    <property type="match status" value="1"/>
</dbReference>
<dbReference type="AlphaFoldDB" id="A0A0K8NUN7"/>
<evidence type="ECO:0000256" key="6">
    <source>
        <dbReference type="ARBA" id="ARBA00023136"/>
    </source>
</evidence>
<comment type="subcellular location">
    <subcellularLocation>
        <location evidence="1">Cell membrane</location>
        <topology evidence="1">Multi-pass membrane protein</topology>
    </subcellularLocation>
</comment>
<accession>A0A0K8NUN7</accession>
<dbReference type="Pfam" id="PF03601">
    <property type="entry name" value="Cons_hypoth698"/>
    <property type="match status" value="1"/>
</dbReference>
<feature type="transmembrane region" description="Helical" evidence="7">
    <location>
        <begin position="343"/>
        <end position="365"/>
    </location>
</feature>
<evidence type="ECO:0000256" key="1">
    <source>
        <dbReference type="ARBA" id="ARBA00004651"/>
    </source>
</evidence>
<feature type="transmembrane region" description="Helical" evidence="7">
    <location>
        <begin position="110"/>
        <end position="132"/>
    </location>
</feature>
<protein>
    <submittedName>
        <fullName evidence="8">Putative membrane protein YeiH</fullName>
    </submittedName>
</protein>
<feature type="transmembrane region" description="Helical" evidence="7">
    <location>
        <begin position="241"/>
        <end position="263"/>
    </location>
</feature>
<comment type="similarity">
    <text evidence="2">Belongs to the UPF0324 family.</text>
</comment>
<dbReference type="Proteomes" id="UP000037660">
    <property type="component" value="Unassembled WGS sequence"/>
</dbReference>
<evidence type="ECO:0000256" key="7">
    <source>
        <dbReference type="SAM" id="Phobius"/>
    </source>
</evidence>
<keyword evidence="5 7" id="KW-1133">Transmembrane helix</keyword>
<keyword evidence="6 7" id="KW-0472">Membrane</keyword>
<dbReference type="PANTHER" id="PTHR30106:SF2">
    <property type="entry name" value="UPF0324 INNER MEMBRANE PROTEIN YEIH"/>
    <property type="match status" value="1"/>
</dbReference>
<dbReference type="RefSeq" id="WP_054018147.1">
    <property type="nucleotide sequence ID" value="NZ_BBYR01000005.1"/>
</dbReference>
<evidence type="ECO:0000313" key="9">
    <source>
        <dbReference type="Proteomes" id="UP000037660"/>
    </source>
</evidence>
<evidence type="ECO:0000256" key="4">
    <source>
        <dbReference type="ARBA" id="ARBA00022692"/>
    </source>
</evidence>
<feature type="transmembrane region" description="Helical" evidence="7">
    <location>
        <begin position="317"/>
        <end position="336"/>
    </location>
</feature>
<keyword evidence="4 7" id="KW-0812">Transmembrane</keyword>
<reference evidence="8 9" key="2">
    <citation type="journal article" date="2016" name="Science">
        <title>A bacterium that degrades and assimilates poly(ethylene terephthalate).</title>
        <authorList>
            <person name="Yoshida S."/>
            <person name="Hiraga K."/>
            <person name="Takehana T."/>
            <person name="Taniguchi I."/>
            <person name="Yamaji H."/>
            <person name="Maeda Y."/>
            <person name="Toyohara K."/>
            <person name="Miyamoto K."/>
            <person name="Kimura Y."/>
            <person name="Oda K."/>
        </authorList>
    </citation>
    <scope>NUCLEOTIDE SEQUENCE [LARGE SCALE GENOMIC DNA]</scope>
    <source>
        <strain evidence="9">NBRC 110686 / TISTR 2288 / 201-F6</strain>
    </source>
</reference>
<evidence type="ECO:0000256" key="5">
    <source>
        <dbReference type="ARBA" id="ARBA00022989"/>
    </source>
</evidence>
<evidence type="ECO:0000256" key="3">
    <source>
        <dbReference type="ARBA" id="ARBA00022475"/>
    </source>
</evidence>
<feature type="transmembrane region" description="Helical" evidence="7">
    <location>
        <begin position="51"/>
        <end position="72"/>
    </location>
</feature>
<evidence type="ECO:0000313" key="8">
    <source>
        <dbReference type="EMBL" id="GAP33989.1"/>
    </source>
</evidence>
<dbReference type="InterPro" id="IPR004630">
    <property type="entry name" value="UPF0324_YeiH-like"/>
</dbReference>
<feature type="transmembrane region" description="Helical" evidence="7">
    <location>
        <begin position="173"/>
        <end position="194"/>
    </location>
</feature>
<dbReference type="STRING" id="1547922.ISF6_3415"/>
<sequence length="370" mass="38197">MTTTALRRTTESSAVTPRAWPRLLPGLALSGALAAAGVALGRIGWLQDHGFSALTLAIVLGMLVGNTVYPLVPRLAAASGAGVNVSKQSLLRLGVVLYGLRLTVQDIGHVGIAGVAIDALVLGSTFALAYFIGTRWLGLDRKTAMLIGAGSSICGAAAVMAAEPVVKARAEQVTVAVATVVVFGTLAIFLYPALFELNQHLALIPGGANGFGIYAGSTIHEVAQVVAAARSVGPDAANSAVIAKMVRVMMLAPFLVMLSAWLARDEKRHANTSTATDQAKGKLAVPWFAFGFVAVVLFNSLQWLPASVVAVTTEIDTALLAMAMAALGLATHLGAIRKAGAKPLLLALILFGWLIVGGALINRWVPALLG</sequence>
<dbReference type="EMBL" id="BBYR01000005">
    <property type="protein sequence ID" value="GAP33989.1"/>
    <property type="molecule type" value="Genomic_DNA"/>
</dbReference>
<evidence type="ECO:0000256" key="2">
    <source>
        <dbReference type="ARBA" id="ARBA00007977"/>
    </source>
</evidence>
<comment type="caution">
    <text evidence="8">The sequence shown here is derived from an EMBL/GenBank/DDBJ whole genome shotgun (WGS) entry which is preliminary data.</text>
</comment>
<dbReference type="OrthoDB" id="9805703at2"/>
<feature type="transmembrane region" description="Helical" evidence="7">
    <location>
        <begin position="144"/>
        <end position="161"/>
    </location>
</feature>
<dbReference type="GO" id="GO:0005886">
    <property type="term" value="C:plasma membrane"/>
    <property type="evidence" value="ECO:0007669"/>
    <property type="project" value="UniProtKB-SubCell"/>
</dbReference>
<gene>
    <name evidence="8" type="ORF">ISF6_3415</name>
</gene>
<reference evidence="9" key="1">
    <citation type="submission" date="2015-07" db="EMBL/GenBank/DDBJ databases">
        <title>Discovery of a poly(ethylene terephthalate assimilation.</title>
        <authorList>
            <person name="Yoshida S."/>
            <person name="Hiraga K."/>
            <person name="Takehana T."/>
            <person name="Taniguchi I."/>
            <person name="Yamaji H."/>
            <person name="Maeda Y."/>
            <person name="Toyohara K."/>
            <person name="Miyamoto K."/>
            <person name="Kimura Y."/>
            <person name="Oda K."/>
        </authorList>
    </citation>
    <scope>NUCLEOTIDE SEQUENCE [LARGE SCALE GENOMIC DNA]</scope>
    <source>
        <strain evidence="9">NBRC 110686 / TISTR 2288 / 201-F6</strain>
    </source>
</reference>
<proteinExistence type="inferred from homology"/>